<proteinExistence type="predicted"/>
<evidence type="ECO:0000313" key="3">
    <source>
        <dbReference type="Proteomes" id="UP000298030"/>
    </source>
</evidence>
<keyword evidence="3" id="KW-1185">Reference proteome</keyword>
<sequence>MDSLFTSFCRAGRKYSVVGQSSYLFAWFSLLVPGFLPHNVVPLHWVVLQRSALASLMVPPLVPHPPCSF</sequence>
<reference evidence="2 3" key="1">
    <citation type="journal article" date="2019" name="Nat. Ecol. Evol.">
        <title>Megaphylogeny resolves global patterns of mushroom evolution.</title>
        <authorList>
            <person name="Varga T."/>
            <person name="Krizsan K."/>
            <person name="Foldi C."/>
            <person name="Dima B."/>
            <person name="Sanchez-Garcia M."/>
            <person name="Sanchez-Ramirez S."/>
            <person name="Szollosi G.J."/>
            <person name="Szarkandi J.G."/>
            <person name="Papp V."/>
            <person name="Albert L."/>
            <person name="Andreopoulos W."/>
            <person name="Angelini C."/>
            <person name="Antonin V."/>
            <person name="Barry K.W."/>
            <person name="Bougher N.L."/>
            <person name="Buchanan P."/>
            <person name="Buyck B."/>
            <person name="Bense V."/>
            <person name="Catcheside P."/>
            <person name="Chovatia M."/>
            <person name="Cooper J."/>
            <person name="Damon W."/>
            <person name="Desjardin D."/>
            <person name="Finy P."/>
            <person name="Geml J."/>
            <person name="Haridas S."/>
            <person name="Hughes K."/>
            <person name="Justo A."/>
            <person name="Karasinski D."/>
            <person name="Kautmanova I."/>
            <person name="Kiss B."/>
            <person name="Kocsube S."/>
            <person name="Kotiranta H."/>
            <person name="LaButti K.M."/>
            <person name="Lechner B.E."/>
            <person name="Liimatainen K."/>
            <person name="Lipzen A."/>
            <person name="Lukacs Z."/>
            <person name="Mihaltcheva S."/>
            <person name="Morgado L.N."/>
            <person name="Niskanen T."/>
            <person name="Noordeloos M.E."/>
            <person name="Ohm R.A."/>
            <person name="Ortiz-Santana B."/>
            <person name="Ovrebo C."/>
            <person name="Racz N."/>
            <person name="Riley R."/>
            <person name="Savchenko A."/>
            <person name="Shiryaev A."/>
            <person name="Soop K."/>
            <person name="Spirin V."/>
            <person name="Szebenyi C."/>
            <person name="Tomsovsky M."/>
            <person name="Tulloss R.E."/>
            <person name="Uehling J."/>
            <person name="Grigoriev I.V."/>
            <person name="Vagvolgyi C."/>
            <person name="Papp T."/>
            <person name="Martin F.M."/>
            <person name="Miettinen O."/>
            <person name="Hibbett D.S."/>
            <person name="Nagy L.G."/>
        </authorList>
    </citation>
    <scope>NUCLEOTIDE SEQUENCE [LARGE SCALE GENOMIC DNA]</scope>
    <source>
        <strain evidence="2 3">FP101781</strain>
    </source>
</reference>
<accession>A0A4Y7TTK5</accession>
<protein>
    <submittedName>
        <fullName evidence="2">Uncharacterized protein</fullName>
    </submittedName>
</protein>
<evidence type="ECO:0000313" key="2">
    <source>
        <dbReference type="EMBL" id="TEB37515.1"/>
    </source>
</evidence>
<name>A0A4Y7TTK5_COPMI</name>
<feature type="transmembrane region" description="Helical" evidence="1">
    <location>
        <begin position="24"/>
        <end position="47"/>
    </location>
</feature>
<keyword evidence="1" id="KW-1133">Transmembrane helix</keyword>
<keyword evidence="1" id="KW-0472">Membrane</keyword>
<dbReference type="AlphaFoldDB" id="A0A4Y7TTK5"/>
<organism evidence="2 3">
    <name type="scientific">Coprinellus micaceus</name>
    <name type="common">Glistening ink-cap mushroom</name>
    <name type="synonym">Coprinus micaceus</name>
    <dbReference type="NCBI Taxonomy" id="71717"/>
    <lineage>
        <taxon>Eukaryota</taxon>
        <taxon>Fungi</taxon>
        <taxon>Dikarya</taxon>
        <taxon>Basidiomycota</taxon>
        <taxon>Agaricomycotina</taxon>
        <taxon>Agaricomycetes</taxon>
        <taxon>Agaricomycetidae</taxon>
        <taxon>Agaricales</taxon>
        <taxon>Agaricineae</taxon>
        <taxon>Psathyrellaceae</taxon>
        <taxon>Coprinellus</taxon>
    </lineage>
</organism>
<keyword evidence="1" id="KW-0812">Transmembrane</keyword>
<dbReference type="EMBL" id="QPFP01000004">
    <property type="protein sequence ID" value="TEB37515.1"/>
    <property type="molecule type" value="Genomic_DNA"/>
</dbReference>
<evidence type="ECO:0000256" key="1">
    <source>
        <dbReference type="SAM" id="Phobius"/>
    </source>
</evidence>
<dbReference type="Proteomes" id="UP000298030">
    <property type="component" value="Unassembled WGS sequence"/>
</dbReference>
<gene>
    <name evidence="2" type="ORF">FA13DRAFT_1726628</name>
</gene>
<comment type="caution">
    <text evidence="2">The sequence shown here is derived from an EMBL/GenBank/DDBJ whole genome shotgun (WGS) entry which is preliminary data.</text>
</comment>